<dbReference type="SUPFAM" id="SSF55326">
    <property type="entry name" value="PurM N-terminal domain-like"/>
    <property type="match status" value="1"/>
</dbReference>
<dbReference type="RefSeq" id="WP_125672078.1">
    <property type="nucleotide sequence ID" value="NZ_RCOS01000129.1"/>
</dbReference>
<evidence type="ECO:0000259" key="3">
    <source>
        <dbReference type="Pfam" id="PF02769"/>
    </source>
</evidence>
<feature type="domain" description="PurM-like N-terminal" evidence="2">
    <location>
        <begin position="36"/>
        <end position="139"/>
    </location>
</feature>
<reference evidence="4 5" key="1">
    <citation type="submission" date="2018-10" db="EMBL/GenBank/DDBJ databases">
        <title>Co-occurring genomic capacity for anaerobic methane metabolism and dissimilatory sulfite reduction discovered in the Korarchaeota.</title>
        <authorList>
            <person name="Mckay L.J."/>
            <person name="Dlakic M."/>
            <person name="Fields M.W."/>
            <person name="Delmont T.O."/>
            <person name="Eren A.M."/>
            <person name="Jay Z.J."/>
            <person name="Klingelsmith K.B."/>
            <person name="Rusch D.B."/>
            <person name="Inskeep W.P."/>
        </authorList>
    </citation>
    <scope>NUCLEOTIDE SEQUENCE [LARGE SCALE GENOMIC DNA]</scope>
    <source>
        <strain evidence="4 5">MDKW</strain>
    </source>
</reference>
<dbReference type="Pfam" id="PF02769">
    <property type="entry name" value="AIRS_C"/>
    <property type="match status" value="1"/>
</dbReference>
<keyword evidence="5" id="KW-1185">Reference proteome</keyword>
<organism evidence="4 5">
    <name type="scientific">Candidatus Methanodesulfokora washburnensis</name>
    <dbReference type="NCBI Taxonomy" id="2478471"/>
    <lineage>
        <taxon>Archaea</taxon>
        <taxon>Thermoproteota</taxon>
        <taxon>Candidatus Korarchaeia</taxon>
        <taxon>Candidatus Korarchaeia incertae sedis</taxon>
        <taxon>Candidatus Methanodesulfokora</taxon>
    </lineage>
</organism>
<sequence length="351" mass="38619">MEKLGKLSSDIFNEIIYPNLGKRDPSVAVPPKHGVDFGVVELGDLAIIVKSDPVFVVPEYGWERSSWFAVHILASDVSVSGVPPRYLSIDLNLPPKMSKEEFRLLWTGISRECEKLGVSIVAGHTGKYEGTDYPMIGGATMLAVTTRDGYVTTEMARPGDLVIMTKGPAVEAAGILSTMFPEYLEGRFGREFAERAKNIFYLQSVVEDALTLSSVGLRTGVTSMHDATEYGVWGALHDIARASNVGIVVRKRGLFIRDDVRMIISAFSELTEIKADPFAAISEGTLIATVKPEKAPEALRKLKERGIEAGIIGEVVEREGVFMDNGESIDMPSEDPFWPMFFRTAEILRKK</sequence>
<dbReference type="CDD" id="cd06061">
    <property type="entry name" value="PurM-like1"/>
    <property type="match status" value="1"/>
</dbReference>
<dbReference type="GO" id="GO:0051604">
    <property type="term" value="P:protein maturation"/>
    <property type="evidence" value="ECO:0007669"/>
    <property type="project" value="TreeGrafter"/>
</dbReference>
<protein>
    <submittedName>
        <fullName evidence="4">AIR synthase</fullName>
    </submittedName>
</protein>
<dbReference type="InterPro" id="IPR010918">
    <property type="entry name" value="PurM-like_C_dom"/>
</dbReference>
<dbReference type="PANTHER" id="PTHR30303:SF4">
    <property type="entry name" value="HYDROGENASE EXPRESSION_FORMATION PROTEIN HYPE"/>
    <property type="match status" value="1"/>
</dbReference>
<dbReference type="SUPFAM" id="SSF56042">
    <property type="entry name" value="PurM C-terminal domain-like"/>
    <property type="match status" value="1"/>
</dbReference>
<gene>
    <name evidence="4" type="ORF">D6D85_11380</name>
</gene>
<dbReference type="InterPro" id="IPR011854">
    <property type="entry name" value="HypE"/>
</dbReference>
<feature type="domain" description="PurM-like C-terminal" evidence="3">
    <location>
        <begin position="157"/>
        <end position="321"/>
    </location>
</feature>
<dbReference type="AlphaFoldDB" id="A0A429GHC5"/>
<accession>A0A429GHC5</accession>
<name>A0A429GHC5_9CREN</name>
<dbReference type="OrthoDB" id="31494at2157"/>
<dbReference type="EMBL" id="RCOS01000129">
    <property type="protein sequence ID" value="RSN73089.1"/>
    <property type="molecule type" value="Genomic_DNA"/>
</dbReference>
<dbReference type="InterPro" id="IPR016188">
    <property type="entry name" value="PurM-like_N"/>
</dbReference>
<dbReference type="Gene3D" id="3.90.650.10">
    <property type="entry name" value="PurM-like C-terminal domain"/>
    <property type="match status" value="1"/>
</dbReference>
<dbReference type="Gene3D" id="3.30.1330.10">
    <property type="entry name" value="PurM-like, N-terminal domain"/>
    <property type="match status" value="1"/>
</dbReference>
<dbReference type="Pfam" id="PF00586">
    <property type="entry name" value="AIRS"/>
    <property type="match status" value="1"/>
</dbReference>
<evidence type="ECO:0000259" key="2">
    <source>
        <dbReference type="Pfam" id="PF00586"/>
    </source>
</evidence>
<evidence type="ECO:0000313" key="5">
    <source>
        <dbReference type="Proteomes" id="UP000277582"/>
    </source>
</evidence>
<evidence type="ECO:0000313" key="4">
    <source>
        <dbReference type="EMBL" id="RSN73089.1"/>
    </source>
</evidence>
<dbReference type="Proteomes" id="UP000277582">
    <property type="component" value="Unassembled WGS sequence"/>
</dbReference>
<comment type="similarity">
    <text evidence="1">Belongs to the HypE family.</text>
</comment>
<dbReference type="PANTHER" id="PTHR30303">
    <property type="entry name" value="HYDROGENASE ISOENZYMES FORMATION PROTEIN HYPE"/>
    <property type="match status" value="1"/>
</dbReference>
<dbReference type="InterPro" id="IPR036921">
    <property type="entry name" value="PurM-like_N_sf"/>
</dbReference>
<proteinExistence type="inferred from homology"/>
<dbReference type="PIRSF" id="PIRSF005644">
    <property type="entry name" value="Hdrgns_mtr_HypE"/>
    <property type="match status" value="1"/>
</dbReference>
<comment type="caution">
    <text evidence="4">The sequence shown here is derived from an EMBL/GenBank/DDBJ whole genome shotgun (WGS) entry which is preliminary data.</text>
</comment>
<evidence type="ECO:0000256" key="1">
    <source>
        <dbReference type="ARBA" id="ARBA00006243"/>
    </source>
</evidence>
<dbReference type="InterPro" id="IPR036676">
    <property type="entry name" value="PurM-like_C_sf"/>
</dbReference>